<proteinExistence type="predicted"/>
<organism evidence="1 2">
    <name type="scientific">Wuchereria bancrofti</name>
    <dbReference type="NCBI Taxonomy" id="6293"/>
    <lineage>
        <taxon>Eukaryota</taxon>
        <taxon>Metazoa</taxon>
        <taxon>Ecdysozoa</taxon>
        <taxon>Nematoda</taxon>
        <taxon>Chromadorea</taxon>
        <taxon>Rhabditida</taxon>
        <taxon>Spirurina</taxon>
        <taxon>Spiruromorpha</taxon>
        <taxon>Filarioidea</taxon>
        <taxon>Onchocercidae</taxon>
        <taxon>Wuchereria</taxon>
    </lineage>
</organism>
<reference evidence="2" key="1">
    <citation type="submission" date="2012-08" db="EMBL/GenBank/DDBJ databases">
        <title>The Genome Sequence of Wuchereria bancrofti.</title>
        <authorList>
            <person name="Nutman T.B."/>
            <person name="Fink D.L."/>
            <person name="Russ C."/>
            <person name="Young S."/>
            <person name="Zeng Q."/>
            <person name="Koehrsen M."/>
            <person name="Alvarado L."/>
            <person name="Berlin A."/>
            <person name="Chapman S.B."/>
            <person name="Chen Z."/>
            <person name="Freedman E."/>
            <person name="Gellesch M."/>
            <person name="Goldberg J."/>
            <person name="Griggs A."/>
            <person name="Gujja S."/>
            <person name="Heilman E.R."/>
            <person name="Heiman D."/>
            <person name="Hepburn T."/>
            <person name="Howarth C."/>
            <person name="Jen D."/>
            <person name="Larson L."/>
            <person name="Lewis B."/>
            <person name="Mehta T."/>
            <person name="Park D."/>
            <person name="Pearson M."/>
            <person name="Roberts A."/>
            <person name="Saif S."/>
            <person name="Shea T."/>
            <person name="Shenoy N."/>
            <person name="Sisk P."/>
            <person name="Stolte C."/>
            <person name="Sykes S."/>
            <person name="Walk T."/>
            <person name="White J."/>
            <person name="Yandava C."/>
            <person name="Haas B."/>
            <person name="Henn M.R."/>
            <person name="Nusbaum C."/>
            <person name="Birren B."/>
        </authorList>
    </citation>
    <scope>NUCLEOTIDE SEQUENCE [LARGE SCALE GENOMIC DNA]</scope>
    <source>
        <strain evidence="2">NA</strain>
    </source>
</reference>
<gene>
    <name evidence="1" type="ORF">WUBG_10143</name>
</gene>
<dbReference type="EMBL" id="ADBV01006022">
    <property type="protein sequence ID" value="EJW78947.1"/>
    <property type="molecule type" value="Genomic_DNA"/>
</dbReference>
<sequence>VLQWLEEHGDAYLNKNTAIGNNLSQAKVLQRNHSHFRSVASNTYSNAEKLFTASNTIIESGKFLFPV</sequence>
<protein>
    <submittedName>
        <fullName evidence="1">Uncharacterized protein</fullName>
    </submittedName>
</protein>
<dbReference type="Proteomes" id="UP000004810">
    <property type="component" value="Unassembled WGS sequence"/>
</dbReference>
<dbReference type="SUPFAM" id="SSF46966">
    <property type="entry name" value="Spectrin repeat"/>
    <property type="match status" value="1"/>
</dbReference>
<dbReference type="AlphaFoldDB" id="J9EPF4"/>
<accession>J9EPF4</accession>
<comment type="caution">
    <text evidence="1">The sequence shown here is derived from an EMBL/GenBank/DDBJ whole genome shotgun (WGS) entry which is preliminary data.</text>
</comment>
<name>J9EPF4_WUCBA</name>
<feature type="non-terminal residue" evidence="1">
    <location>
        <position position="1"/>
    </location>
</feature>
<evidence type="ECO:0000313" key="1">
    <source>
        <dbReference type="EMBL" id="EJW78947.1"/>
    </source>
</evidence>
<evidence type="ECO:0000313" key="2">
    <source>
        <dbReference type="Proteomes" id="UP000004810"/>
    </source>
</evidence>